<dbReference type="Gene3D" id="1.10.10.10">
    <property type="entry name" value="Winged helix-like DNA-binding domain superfamily/Winged helix DNA-binding domain"/>
    <property type="match status" value="2"/>
</dbReference>
<evidence type="ECO:0000313" key="5">
    <source>
        <dbReference type="EMBL" id="OUR98750.1"/>
    </source>
</evidence>
<sequence>MIDTNNTDDINEAILDQIENVVIEDELLEMAQENVAEVMDQMDPIYPNDLDLEYPEMEMSSDETIETEVEEELTDEQIDTLWQARTGLNFETICGAIETIIFMSDKPVALAKIRNLIDEDLPLRVIHSSLERLQAEYEVKHHGIRLQEVAEGYQFRTKATYSKYVQDLFKINSLVLTPTALEVLAIISYKQPVSRIEVEKIRGVDSSHIVRGLMDKRLVKVAGRSDEVGRPVLYATTSEFLEVFNLSDLSQLPPEHELEEMSQQEIGKISDIKTIVNSGDKQKFSFDEIDELDSLAQKIREIDAETEFTKSLKLEEKKRRSTEGEVVKSAFDLLEEHLDNKLVCDANTESVSSEVFTAITDPQIIRDLTAGPFNLPEILEEEDEEDFQMIDLDTGEPIIEGDWDLLVDLEMSEEEVEEISKATGIEIQPADEEEEIIEKENEEESEEVTFALPEITPEMEMTEIPTINPVEVNAIESAESLFKDNQDEVQSLAAALDQAFANLTGSSLDDMDLEESGDDVEEKASNIDELTSMISEKAKDLDLDLSFLNDSEDTSHE</sequence>
<dbReference type="GO" id="GO:0051304">
    <property type="term" value="P:chromosome separation"/>
    <property type="evidence" value="ECO:0007669"/>
    <property type="project" value="InterPro"/>
</dbReference>
<keyword evidence="4" id="KW-0131">Cell cycle</keyword>
<reference evidence="6" key="1">
    <citation type="journal article" date="2017" name="Proc. Natl. Acad. Sci. U.S.A.">
        <title>Simulation of Deepwater Horizon oil plume reveals substrate specialization within a complex community of hydrocarbon-degraders.</title>
        <authorList>
            <person name="Hu P."/>
            <person name="Dubinsky E.A."/>
            <person name="Probst A.J."/>
            <person name="Wang J."/>
            <person name="Sieber C.M.K."/>
            <person name="Tom L.M."/>
            <person name="Gardinali P."/>
            <person name="Banfield J.F."/>
            <person name="Atlas R.M."/>
            <person name="Andersen G.L."/>
        </authorList>
    </citation>
    <scope>NUCLEOTIDE SEQUENCE [LARGE SCALE GENOMIC DNA]</scope>
</reference>
<evidence type="ECO:0000256" key="2">
    <source>
        <dbReference type="ARBA" id="ARBA00022618"/>
    </source>
</evidence>
<evidence type="ECO:0000313" key="6">
    <source>
        <dbReference type="Proteomes" id="UP000196531"/>
    </source>
</evidence>
<keyword evidence="3" id="KW-0159">Chromosome partition</keyword>
<accession>A0A1Y5FAN2</accession>
<dbReference type="NCBIfam" id="TIGR00281">
    <property type="entry name" value="SMC-Scp complex subunit ScpB"/>
    <property type="match status" value="1"/>
</dbReference>
<dbReference type="AlphaFoldDB" id="A0A1Y5FAN2"/>
<dbReference type="PANTHER" id="PTHR34298:SF2">
    <property type="entry name" value="SEGREGATION AND CONDENSATION PROTEIN B"/>
    <property type="match status" value="1"/>
</dbReference>
<dbReference type="Pfam" id="PF04079">
    <property type="entry name" value="SMC_ScpB"/>
    <property type="match status" value="1"/>
</dbReference>
<evidence type="ECO:0000256" key="1">
    <source>
        <dbReference type="ARBA" id="ARBA00022490"/>
    </source>
</evidence>
<dbReference type="PANTHER" id="PTHR34298">
    <property type="entry name" value="SEGREGATION AND CONDENSATION PROTEIN B"/>
    <property type="match status" value="1"/>
</dbReference>
<comment type="caution">
    <text evidence="5">The sequence shown here is derived from an EMBL/GenBank/DDBJ whole genome shotgun (WGS) entry which is preliminary data.</text>
</comment>
<gene>
    <name evidence="5" type="ORF">A9Q84_04885</name>
</gene>
<dbReference type="Proteomes" id="UP000196531">
    <property type="component" value="Unassembled WGS sequence"/>
</dbReference>
<dbReference type="SUPFAM" id="SSF46785">
    <property type="entry name" value="Winged helix' DNA-binding domain"/>
    <property type="match status" value="2"/>
</dbReference>
<proteinExistence type="predicted"/>
<dbReference type="InterPro" id="IPR036388">
    <property type="entry name" value="WH-like_DNA-bd_sf"/>
</dbReference>
<dbReference type="InterPro" id="IPR036390">
    <property type="entry name" value="WH_DNA-bd_sf"/>
</dbReference>
<keyword evidence="1" id="KW-0963">Cytoplasm</keyword>
<dbReference type="InterPro" id="IPR005234">
    <property type="entry name" value="ScpB_csome_segregation"/>
</dbReference>
<dbReference type="EMBL" id="MAAO01000004">
    <property type="protein sequence ID" value="OUR98750.1"/>
    <property type="molecule type" value="Genomic_DNA"/>
</dbReference>
<evidence type="ECO:0000256" key="3">
    <source>
        <dbReference type="ARBA" id="ARBA00022829"/>
    </source>
</evidence>
<keyword evidence="2" id="KW-0132">Cell division</keyword>
<organism evidence="5 6">
    <name type="scientific">Halobacteriovorax marinus</name>
    <dbReference type="NCBI Taxonomy" id="97084"/>
    <lineage>
        <taxon>Bacteria</taxon>
        <taxon>Pseudomonadati</taxon>
        <taxon>Bdellovibrionota</taxon>
        <taxon>Bacteriovoracia</taxon>
        <taxon>Bacteriovoracales</taxon>
        <taxon>Halobacteriovoraceae</taxon>
        <taxon>Halobacteriovorax</taxon>
    </lineage>
</organism>
<dbReference type="GO" id="GO:0051301">
    <property type="term" value="P:cell division"/>
    <property type="evidence" value="ECO:0007669"/>
    <property type="project" value="UniProtKB-KW"/>
</dbReference>
<name>A0A1Y5FAN2_9BACT</name>
<evidence type="ECO:0000256" key="4">
    <source>
        <dbReference type="ARBA" id="ARBA00023306"/>
    </source>
</evidence>
<protein>
    <submittedName>
        <fullName evidence="5">SMC-Scp complex subunit ScpB</fullName>
    </submittedName>
</protein>